<dbReference type="EMBL" id="CP045484">
    <property type="protein sequence ID" value="QGR17065.1"/>
    <property type="molecule type" value="Genomic_DNA"/>
</dbReference>
<reference evidence="14 17" key="2">
    <citation type="submission" date="2020-08" db="EMBL/GenBank/DDBJ databases">
        <title>Genomic Encyclopedia of Type Strains, Phase IV (KMG-IV): sequencing the most valuable type-strain genomes for metagenomic binning, comparative biology and taxonomic classification.</title>
        <authorList>
            <person name="Goeker M."/>
        </authorList>
    </citation>
    <scope>NUCLEOTIDE SEQUENCE [LARGE SCALE GENOMIC DNA]</scope>
    <source>
        <strain evidence="14 17">DSM 12421</strain>
    </source>
</reference>
<dbReference type="GO" id="GO:0009089">
    <property type="term" value="P:lysine biosynthetic process via diaminopimelate"/>
    <property type="evidence" value="ECO:0007669"/>
    <property type="project" value="InterPro"/>
</dbReference>
<evidence type="ECO:0000256" key="11">
    <source>
        <dbReference type="PIRSR" id="PIRSR000149-1"/>
    </source>
</evidence>
<evidence type="ECO:0000313" key="17">
    <source>
        <dbReference type="Proteomes" id="UP000582213"/>
    </source>
</evidence>
<dbReference type="RefSeq" id="WP_156014582.1">
    <property type="nucleotide sequence ID" value="NZ_CP045484.1"/>
</dbReference>
<feature type="active site" description="Nucleophile" evidence="10 11">
    <location>
        <position position="141"/>
    </location>
</feature>
<dbReference type="CDD" id="cd02278">
    <property type="entry name" value="GAPDH_II_N"/>
    <property type="match status" value="1"/>
</dbReference>
<evidence type="ECO:0000313" key="14">
    <source>
        <dbReference type="EMBL" id="MBB5252486.1"/>
    </source>
</evidence>
<dbReference type="InterPro" id="IPR036291">
    <property type="entry name" value="NAD(P)-bd_dom_sf"/>
</dbReference>
<dbReference type="InterPro" id="IPR020831">
    <property type="entry name" value="GlycerAld/Erythrose_P_DH"/>
</dbReference>
<dbReference type="GO" id="GO:0005737">
    <property type="term" value="C:cytoplasm"/>
    <property type="evidence" value="ECO:0007669"/>
    <property type="project" value="UniProtKB-SubCell"/>
</dbReference>
<evidence type="ECO:0000256" key="4">
    <source>
        <dbReference type="ARBA" id="ARBA00022857"/>
    </source>
</evidence>
<dbReference type="Pfam" id="PF01113">
    <property type="entry name" value="DapB_N"/>
    <property type="match status" value="1"/>
</dbReference>
<dbReference type="GeneID" id="42801106"/>
<feature type="binding site" evidence="10">
    <location>
        <position position="111"/>
    </location>
    <ligand>
        <name>NAD(+)</name>
        <dbReference type="ChEBI" id="CHEBI:57540"/>
    </ligand>
</feature>
<evidence type="ECO:0000313" key="16">
    <source>
        <dbReference type="Proteomes" id="UP000427373"/>
    </source>
</evidence>
<feature type="binding site" evidence="10">
    <location>
        <position position="303"/>
    </location>
    <ligand>
        <name>NAD(+)</name>
        <dbReference type="ChEBI" id="CHEBI:57540"/>
    </ligand>
</feature>
<gene>
    <name evidence="10" type="primary">gap</name>
    <name evidence="15" type="ORF">D1869_07630</name>
    <name evidence="14" type="ORF">HNQ62_000204</name>
</gene>
<proteinExistence type="inferred from homology"/>
<evidence type="ECO:0000256" key="7">
    <source>
        <dbReference type="ARBA" id="ARBA00023152"/>
    </source>
</evidence>
<feature type="binding site" evidence="10">
    <location>
        <begin position="140"/>
        <end position="142"/>
    </location>
    <ligand>
        <name>D-glyceraldehyde 3-phosphate</name>
        <dbReference type="ChEBI" id="CHEBI:59776"/>
    </ligand>
</feature>
<dbReference type="SUPFAM" id="SSF51735">
    <property type="entry name" value="NAD(P)-binding Rossmann-fold domains"/>
    <property type="match status" value="1"/>
</dbReference>
<comment type="similarity">
    <text evidence="2 10 12">Belongs to the glyceraldehyde-3-phosphate dehydrogenase family.</text>
</comment>
<dbReference type="SUPFAM" id="SSF55347">
    <property type="entry name" value="Glyceraldehyde-3-phosphate dehydrogenase-like, C-terminal domain"/>
    <property type="match status" value="1"/>
</dbReference>
<dbReference type="KEGG" id="soh:D1869_07630"/>
<dbReference type="InterPro" id="IPR006436">
    <property type="entry name" value="Glyceraldehyde-3-P_DH_2_arc"/>
</dbReference>
<keyword evidence="5 10" id="KW-0560">Oxidoreductase</keyword>
<dbReference type="GO" id="GO:0008839">
    <property type="term" value="F:4-hydroxy-tetrahydrodipicolinate reductase"/>
    <property type="evidence" value="ECO:0007669"/>
    <property type="project" value="InterPro"/>
</dbReference>
<dbReference type="InterPro" id="IPR020828">
    <property type="entry name" value="GlycerAld_3-P_DH_NAD(P)-bd"/>
</dbReference>
<dbReference type="CDD" id="cd18127">
    <property type="entry name" value="GAPDH_II_C"/>
    <property type="match status" value="1"/>
</dbReference>
<evidence type="ECO:0000256" key="9">
    <source>
        <dbReference type="ARBA" id="ARBA00048853"/>
    </source>
</evidence>
<evidence type="ECO:0000256" key="10">
    <source>
        <dbReference type="HAMAP-Rule" id="MF_00559"/>
    </source>
</evidence>
<comment type="catalytic activity">
    <reaction evidence="8 10 12">
        <text>D-glyceraldehyde 3-phosphate + phosphate + NADP(+) = (2R)-3-phospho-glyceroyl phosphate + NADPH + H(+)</text>
        <dbReference type="Rhea" id="RHEA:10296"/>
        <dbReference type="ChEBI" id="CHEBI:15378"/>
        <dbReference type="ChEBI" id="CHEBI:43474"/>
        <dbReference type="ChEBI" id="CHEBI:57604"/>
        <dbReference type="ChEBI" id="CHEBI:57783"/>
        <dbReference type="ChEBI" id="CHEBI:58349"/>
        <dbReference type="ChEBI" id="CHEBI:59776"/>
        <dbReference type="EC" id="1.2.1.59"/>
    </reaction>
</comment>
<dbReference type="PROSITE" id="PS00071">
    <property type="entry name" value="GAPDH"/>
    <property type="match status" value="1"/>
</dbReference>
<dbReference type="GO" id="GO:0050661">
    <property type="term" value="F:NADP binding"/>
    <property type="evidence" value="ECO:0007669"/>
    <property type="project" value="UniProtKB-UniRule"/>
</dbReference>
<dbReference type="GO" id="GO:0006096">
    <property type="term" value="P:glycolytic process"/>
    <property type="evidence" value="ECO:0007669"/>
    <property type="project" value="UniProtKB-UniRule"/>
</dbReference>
<dbReference type="InterPro" id="IPR020830">
    <property type="entry name" value="GlycerAld_3-P_DH_AS"/>
</dbReference>
<dbReference type="Pfam" id="PF02800">
    <property type="entry name" value="Gp_dh_C"/>
    <property type="match status" value="1"/>
</dbReference>
<dbReference type="SMART" id="SM00846">
    <property type="entry name" value="Gp_dh_N"/>
    <property type="match status" value="1"/>
</dbReference>
<evidence type="ECO:0000256" key="3">
    <source>
        <dbReference type="ARBA" id="ARBA00011881"/>
    </source>
</evidence>
<keyword evidence="10 12" id="KW-0963">Cytoplasm</keyword>
<dbReference type="GO" id="GO:0051287">
    <property type="term" value="F:NAD binding"/>
    <property type="evidence" value="ECO:0007669"/>
    <property type="project" value="UniProtKB-UniRule"/>
</dbReference>
<dbReference type="Gene3D" id="3.30.360.10">
    <property type="entry name" value="Dihydrodipicolinate Reductase, domain 2"/>
    <property type="match status" value="1"/>
</dbReference>
<feature type="binding site" evidence="10">
    <location>
        <begin position="195"/>
        <end position="196"/>
    </location>
    <ligand>
        <name>D-glyceraldehyde 3-phosphate</name>
        <dbReference type="ChEBI" id="CHEBI:59776"/>
    </ligand>
</feature>
<dbReference type="Proteomes" id="UP000427373">
    <property type="component" value="Chromosome"/>
</dbReference>
<feature type="binding site" evidence="10">
    <location>
        <position position="169"/>
    </location>
    <ligand>
        <name>NAD(+)</name>
        <dbReference type="ChEBI" id="CHEBI:57540"/>
    </ligand>
</feature>
<comment type="subcellular location">
    <subcellularLocation>
        <location evidence="10 12">Cytoplasm</location>
    </subcellularLocation>
</comment>
<evidence type="ECO:0000313" key="15">
    <source>
        <dbReference type="EMBL" id="QGR17065.1"/>
    </source>
</evidence>
<keyword evidence="16" id="KW-1185">Reference proteome</keyword>
<comment type="pathway">
    <text evidence="1 10 12">Carbohydrate degradation; glycolysis; pyruvate from D-glyceraldehyde 3-phosphate: step 1/5.</text>
</comment>
<sequence length="343" mass="37514">MEKVKVAVNGYGTIGKRVADAIRLQPDMELIGVGKTSPNYEAIIADKKGIKIYTVKDNLGKFEKSGIRVAGTIEDMVKEADIVVDTTPNGVGATYKPLYQSLGKNALFQGGEKADVADISFSALCNYDEAKGKKYIRVVSCNTTGMLRIICTMNKISKVEKVRATIVRRAADPKEVKRGPINSIVPDPASVPSHHAKDVLTVIKGIDIVTMAVIAPTTLMHLHTMVLTVKNKVNRDDIINTFLNTPRIILVNSSRTTVSSTAEIIEVSRDMGRVRYDIPEVVVFEDSIYTNGNEVFLMYGVHQESIVVPENIDAIRASLGLMGKEESIKVTNDTLGIMKGYLL</sequence>
<comment type="subunit">
    <text evidence="3 10 12">Homotetramer.</text>
</comment>
<dbReference type="Proteomes" id="UP000582213">
    <property type="component" value="Unassembled WGS sequence"/>
</dbReference>
<accession>A0A650CHA2</accession>
<evidence type="ECO:0000256" key="12">
    <source>
        <dbReference type="RuleBase" id="RU003388"/>
    </source>
</evidence>
<name>A0A650CHA2_SULOH</name>
<dbReference type="NCBIfam" id="TIGR01546">
    <property type="entry name" value="GAPDH-II_archae"/>
    <property type="match status" value="1"/>
</dbReference>
<dbReference type="Gene3D" id="3.40.50.720">
    <property type="entry name" value="NAD(P)-binding Rossmann-like Domain"/>
    <property type="match status" value="1"/>
</dbReference>
<reference evidence="15 16" key="1">
    <citation type="submission" date="2019-10" db="EMBL/GenBank/DDBJ databases">
        <title>Genome Sequences from Six Type Strain Members of the Archaeal Family Sulfolobaceae: Acidianus ambivalens, Acidianus infernus, Metallosphaera prunae, Stygiolobus azoricus, Sulfolobus metallicus, and Sulfurisphaera ohwakuensis.</title>
        <authorList>
            <person name="Counts J.A."/>
            <person name="Kelly R.M."/>
        </authorList>
    </citation>
    <scope>NUCLEOTIDE SEQUENCE [LARGE SCALE GENOMIC DNA]</scope>
    <source>
        <strain evidence="15 16">TA-1</strain>
    </source>
</reference>
<dbReference type="NCBIfam" id="NF003251">
    <property type="entry name" value="PRK04207.1"/>
    <property type="match status" value="1"/>
</dbReference>
<dbReference type="UniPathway" id="UPA00109">
    <property type="reaction ID" value="UER00184"/>
</dbReference>
<evidence type="ECO:0000256" key="2">
    <source>
        <dbReference type="ARBA" id="ARBA00007406"/>
    </source>
</evidence>
<evidence type="ECO:0000256" key="5">
    <source>
        <dbReference type="ARBA" id="ARBA00023002"/>
    </source>
</evidence>
<keyword evidence="4 10" id="KW-0521">NADP</keyword>
<dbReference type="InterPro" id="IPR020829">
    <property type="entry name" value="GlycerAld_3-P_DH_cat"/>
</dbReference>
<dbReference type="AlphaFoldDB" id="A0A650CHA2"/>
<keyword evidence="6 10" id="KW-0520">NAD</keyword>
<dbReference type="InterPro" id="IPR000846">
    <property type="entry name" value="DapB_N"/>
</dbReference>
<evidence type="ECO:0000256" key="6">
    <source>
        <dbReference type="ARBA" id="ARBA00023027"/>
    </source>
</evidence>
<evidence type="ECO:0000256" key="1">
    <source>
        <dbReference type="ARBA" id="ARBA00004869"/>
    </source>
</evidence>
<dbReference type="OrthoDB" id="295712at2157"/>
<keyword evidence="7 10" id="KW-0324">Glycolysis</keyword>
<dbReference type="HAMAP" id="MF_00559">
    <property type="entry name" value="G3P_dehdrog_arch"/>
    <property type="match status" value="1"/>
</dbReference>
<dbReference type="EC" id="1.2.1.59" evidence="10 12"/>
<feature type="binding site" evidence="10">
    <location>
        <begin position="13"/>
        <end position="14"/>
    </location>
    <ligand>
        <name>NAD(+)</name>
        <dbReference type="ChEBI" id="CHEBI:57540"/>
    </ligand>
</feature>
<evidence type="ECO:0000259" key="13">
    <source>
        <dbReference type="SMART" id="SM00846"/>
    </source>
</evidence>
<comment type="catalytic activity">
    <reaction evidence="9 10 12">
        <text>D-glyceraldehyde 3-phosphate + phosphate + NAD(+) = (2R)-3-phospho-glyceroyl phosphate + NADH + H(+)</text>
        <dbReference type="Rhea" id="RHEA:10300"/>
        <dbReference type="ChEBI" id="CHEBI:15378"/>
        <dbReference type="ChEBI" id="CHEBI:43474"/>
        <dbReference type="ChEBI" id="CHEBI:57540"/>
        <dbReference type="ChEBI" id="CHEBI:57604"/>
        <dbReference type="ChEBI" id="CHEBI:57945"/>
        <dbReference type="ChEBI" id="CHEBI:59776"/>
        <dbReference type="EC" id="1.2.1.59"/>
    </reaction>
</comment>
<organism evidence="15 16">
    <name type="scientific">Sulfurisphaera ohwakuensis</name>
    <dbReference type="NCBI Taxonomy" id="69656"/>
    <lineage>
        <taxon>Archaea</taxon>
        <taxon>Thermoproteota</taxon>
        <taxon>Thermoprotei</taxon>
        <taxon>Sulfolobales</taxon>
        <taxon>Sulfolobaceae</taxon>
        <taxon>Sulfurisphaera</taxon>
    </lineage>
</organism>
<feature type="domain" description="Glyceraldehyde 3-phosphate dehydrogenase NAD(P) binding" evidence="13">
    <location>
        <begin position="4"/>
        <end position="141"/>
    </location>
</feature>
<dbReference type="EMBL" id="JACHFY010000001">
    <property type="protein sequence ID" value="MBB5252486.1"/>
    <property type="molecule type" value="Genomic_DNA"/>
</dbReference>
<evidence type="ECO:0000256" key="8">
    <source>
        <dbReference type="ARBA" id="ARBA00048067"/>
    </source>
</evidence>
<dbReference type="PIRSF" id="PIRSF000149">
    <property type="entry name" value="GAP_DH"/>
    <property type="match status" value="1"/>
</dbReference>
<dbReference type="GO" id="GO:0004365">
    <property type="term" value="F:glyceraldehyde-3-phosphate dehydrogenase (NAD+) (phosphorylating) activity"/>
    <property type="evidence" value="ECO:0007669"/>
    <property type="project" value="UniProtKB-UniRule"/>
</dbReference>
<protein>
    <recommendedName>
        <fullName evidence="10 12">Glyceraldehyde-3-phosphate dehydrogenase</fullName>
        <shortName evidence="10">GAPDH</shortName>
        <ecNumber evidence="10 12">1.2.1.59</ecNumber>
    </recommendedName>
    <alternativeName>
        <fullName evidence="10">NAD(P)-dependent glyceraldehyde-3-phosphate dehydrogenase</fullName>
    </alternativeName>
</protein>